<dbReference type="RefSeq" id="XP_003324917.1">
    <property type="nucleotide sequence ID" value="XM_003324869.1"/>
</dbReference>
<dbReference type="GeneID" id="10539518"/>
<proteinExistence type="predicted"/>
<reference key="1">
    <citation type="submission" date="2007-01" db="EMBL/GenBank/DDBJ databases">
        <title>The Genome Sequence of Puccinia graminis f. sp. tritici Strain CRL 75-36-700-3.</title>
        <authorList>
            <consortium name="The Broad Institute Genome Sequencing Platform"/>
            <person name="Birren B."/>
            <person name="Lander E."/>
            <person name="Galagan J."/>
            <person name="Nusbaum C."/>
            <person name="Devon K."/>
            <person name="Cuomo C."/>
            <person name="Jaffe D."/>
            <person name="Butler J."/>
            <person name="Alvarez P."/>
            <person name="Gnerre S."/>
            <person name="Grabherr M."/>
            <person name="Mauceli E."/>
            <person name="Brockman W."/>
            <person name="Young S."/>
            <person name="LaButti K."/>
            <person name="Sykes S."/>
            <person name="DeCaprio D."/>
            <person name="Crawford M."/>
            <person name="Koehrsen M."/>
            <person name="Engels R."/>
            <person name="Montgomery P."/>
            <person name="Pearson M."/>
            <person name="Howarth C."/>
            <person name="Larson L."/>
            <person name="White J."/>
            <person name="Zeng Q."/>
            <person name="Kodira C."/>
            <person name="Yandava C."/>
            <person name="Alvarado L."/>
            <person name="O'Leary S."/>
            <person name="Szabo L."/>
            <person name="Dean R."/>
            <person name="Schein J."/>
        </authorList>
    </citation>
    <scope>NUCLEOTIDE SEQUENCE</scope>
    <source>
        <strain>CRL 75-36-700-3</strain>
    </source>
</reference>
<dbReference type="Proteomes" id="UP000008783">
    <property type="component" value="Unassembled WGS sequence"/>
</dbReference>
<feature type="compositionally biased region" description="Polar residues" evidence="1">
    <location>
        <begin position="1"/>
        <end position="13"/>
    </location>
</feature>
<organism evidence="2 3">
    <name type="scientific">Puccinia graminis f. sp. tritici (strain CRL 75-36-700-3 / race SCCL)</name>
    <name type="common">Black stem rust fungus</name>
    <dbReference type="NCBI Taxonomy" id="418459"/>
    <lineage>
        <taxon>Eukaryota</taxon>
        <taxon>Fungi</taxon>
        <taxon>Dikarya</taxon>
        <taxon>Basidiomycota</taxon>
        <taxon>Pucciniomycotina</taxon>
        <taxon>Pucciniomycetes</taxon>
        <taxon>Pucciniales</taxon>
        <taxon>Pucciniaceae</taxon>
        <taxon>Puccinia</taxon>
    </lineage>
</organism>
<dbReference type="VEuPathDB" id="FungiDB:PGTG_06454"/>
<sequence length="347" mass="37017">MVTTRSSKAQAVNETPVCPPQAPNGAPVARSGFQAVLAGPASSASPAELHANRFMISGPVRPFTPVNSPATKVPVPIHPSTVAPESSRAKEHVDPHLVQEGINFYPLQSRWSPAFTPSGESIPPGLRSPDFVHPSSNDGSSGSESSSSEISDGFSSGSESNSSAPTSGPPSIPHSSAFPSPSSSDLRSVPPSEVFYATRPRPSHPVAGSGNSYDDPMVIDDDAAADSDPESVPFGPTTEWGNAQPAAPQIDTVNPDPSAREMMAFDYRAIRDQLVGSNPLPFGTQVYREEDLLFLFQNVANNFIHLSNKYPASTLSEIEDRVQFFQNLQWVFTADRQVFLATHCGYP</sequence>
<feature type="compositionally biased region" description="Low complexity" evidence="1">
    <location>
        <begin position="173"/>
        <end position="192"/>
    </location>
</feature>
<evidence type="ECO:0000313" key="3">
    <source>
        <dbReference type="Proteomes" id="UP000008783"/>
    </source>
</evidence>
<feature type="region of interest" description="Disordered" evidence="1">
    <location>
        <begin position="1"/>
        <end position="28"/>
    </location>
</feature>
<reference evidence="3" key="2">
    <citation type="journal article" date="2011" name="Proc. Natl. Acad. Sci. U.S.A.">
        <title>Obligate biotrophy features unraveled by the genomic analysis of rust fungi.</title>
        <authorList>
            <person name="Duplessis S."/>
            <person name="Cuomo C.A."/>
            <person name="Lin Y.-C."/>
            <person name="Aerts A."/>
            <person name="Tisserant E."/>
            <person name="Veneault-Fourrey C."/>
            <person name="Joly D.L."/>
            <person name="Hacquard S."/>
            <person name="Amselem J."/>
            <person name="Cantarel B.L."/>
            <person name="Chiu R."/>
            <person name="Coutinho P.M."/>
            <person name="Feau N."/>
            <person name="Field M."/>
            <person name="Frey P."/>
            <person name="Gelhaye E."/>
            <person name="Goldberg J."/>
            <person name="Grabherr M.G."/>
            <person name="Kodira C.D."/>
            <person name="Kohler A."/>
            <person name="Kuees U."/>
            <person name="Lindquist E.A."/>
            <person name="Lucas S.M."/>
            <person name="Mago R."/>
            <person name="Mauceli E."/>
            <person name="Morin E."/>
            <person name="Murat C."/>
            <person name="Pangilinan J.L."/>
            <person name="Park R."/>
            <person name="Pearson M."/>
            <person name="Quesneville H."/>
            <person name="Rouhier N."/>
            <person name="Sakthikumar S."/>
            <person name="Salamov A.A."/>
            <person name="Schmutz J."/>
            <person name="Selles B."/>
            <person name="Shapiro H."/>
            <person name="Tanguay P."/>
            <person name="Tuskan G.A."/>
            <person name="Henrissat B."/>
            <person name="Van de Peer Y."/>
            <person name="Rouze P."/>
            <person name="Ellis J.G."/>
            <person name="Dodds P.N."/>
            <person name="Schein J.E."/>
            <person name="Zhong S."/>
            <person name="Hamelin R.C."/>
            <person name="Grigoriev I.V."/>
            <person name="Szabo L.J."/>
            <person name="Martin F."/>
        </authorList>
    </citation>
    <scope>NUCLEOTIDE SEQUENCE [LARGE SCALE GENOMIC DNA]</scope>
    <source>
        <strain evidence="3">CRL 75-36-700-3 / race SCCL</strain>
    </source>
</reference>
<feature type="compositionally biased region" description="Low complexity" evidence="1">
    <location>
        <begin position="135"/>
        <end position="163"/>
    </location>
</feature>
<dbReference type="OrthoDB" id="10390140at2759"/>
<evidence type="ECO:0000313" key="2">
    <source>
        <dbReference type="EMBL" id="EFP80498.1"/>
    </source>
</evidence>
<protein>
    <submittedName>
        <fullName evidence="2">Uncharacterized protein</fullName>
    </submittedName>
</protein>
<evidence type="ECO:0000256" key="1">
    <source>
        <dbReference type="SAM" id="MobiDB-lite"/>
    </source>
</evidence>
<dbReference type="AlphaFoldDB" id="E3K8D9"/>
<dbReference type="InParanoid" id="E3K8D9"/>
<accession>E3K8D9</accession>
<dbReference type="HOGENOM" id="CLU_068725_0_0_1"/>
<dbReference type="KEGG" id="pgr:PGTG_06454"/>
<gene>
    <name evidence="2" type="ORF">PGTG_06454</name>
</gene>
<dbReference type="EMBL" id="DS178276">
    <property type="protein sequence ID" value="EFP80498.1"/>
    <property type="molecule type" value="Genomic_DNA"/>
</dbReference>
<feature type="region of interest" description="Disordered" evidence="1">
    <location>
        <begin position="71"/>
        <end position="94"/>
    </location>
</feature>
<name>E3K8D9_PUCGT</name>
<feature type="region of interest" description="Disordered" evidence="1">
    <location>
        <begin position="115"/>
        <end position="255"/>
    </location>
</feature>
<feature type="compositionally biased region" description="Acidic residues" evidence="1">
    <location>
        <begin position="217"/>
        <end position="229"/>
    </location>
</feature>
<keyword evidence="3" id="KW-1185">Reference proteome</keyword>